<reference evidence="3 4" key="1">
    <citation type="journal article" date="2016" name="Environ. Microbiol.">
        <title>Genomic resolution of a cold subsurface aquifer community provides metabolic insights for novel microbes adapted to high CO concentrations.</title>
        <authorList>
            <person name="Probst A.J."/>
            <person name="Castelle C.J."/>
            <person name="Singh A."/>
            <person name="Brown C.T."/>
            <person name="Anantharaman K."/>
            <person name="Sharon I."/>
            <person name="Hug L.A."/>
            <person name="Burstein D."/>
            <person name="Emerson J.B."/>
            <person name="Thomas B.C."/>
            <person name="Banfield J.F."/>
        </authorList>
    </citation>
    <scope>NUCLEOTIDE SEQUENCE [LARGE SCALE GENOMIC DNA]</scope>
    <source>
        <strain evidence="3">CG2_30_44_31</strain>
    </source>
</reference>
<evidence type="ECO:0000313" key="4">
    <source>
        <dbReference type="Proteomes" id="UP000183605"/>
    </source>
</evidence>
<dbReference type="InterPro" id="IPR018357">
    <property type="entry name" value="Hexapep_transf_CS"/>
</dbReference>
<dbReference type="AlphaFoldDB" id="A0A1J5BAI5"/>
<dbReference type="EMBL" id="MNXQ01000021">
    <property type="protein sequence ID" value="OIP03894.1"/>
    <property type="molecule type" value="Genomic_DNA"/>
</dbReference>
<evidence type="ECO:0000256" key="2">
    <source>
        <dbReference type="ARBA" id="ARBA00022737"/>
    </source>
</evidence>
<evidence type="ECO:0008006" key="5">
    <source>
        <dbReference type="Google" id="ProtNLM"/>
    </source>
</evidence>
<dbReference type="PANTHER" id="PTHR23416">
    <property type="entry name" value="SIALIC ACID SYNTHASE-RELATED"/>
    <property type="match status" value="1"/>
</dbReference>
<dbReference type="Gene3D" id="2.160.10.10">
    <property type="entry name" value="Hexapeptide repeat proteins"/>
    <property type="match status" value="1"/>
</dbReference>
<dbReference type="Proteomes" id="UP000183605">
    <property type="component" value="Unassembled WGS sequence"/>
</dbReference>
<dbReference type="PROSITE" id="PS00101">
    <property type="entry name" value="HEXAPEP_TRANSFERASES"/>
    <property type="match status" value="1"/>
</dbReference>
<proteinExistence type="predicted"/>
<accession>A0A1J5BAI5</accession>
<comment type="caution">
    <text evidence="3">The sequence shown here is derived from an EMBL/GenBank/DDBJ whole genome shotgun (WGS) entry which is preliminary data.</text>
</comment>
<name>A0A1J5BAI5_9BACT</name>
<organism evidence="3 4">
    <name type="scientific">Candidatus Beckwithbacteria bacterium CG2_30_44_31</name>
    <dbReference type="NCBI Taxonomy" id="1805035"/>
    <lineage>
        <taxon>Bacteria</taxon>
        <taxon>Candidatus Beckwithiibacteriota</taxon>
    </lineage>
</organism>
<dbReference type="InterPro" id="IPR051159">
    <property type="entry name" value="Hexapeptide_acetyltransf"/>
</dbReference>
<evidence type="ECO:0000256" key="1">
    <source>
        <dbReference type="ARBA" id="ARBA00022679"/>
    </source>
</evidence>
<keyword evidence="1" id="KW-0808">Transferase</keyword>
<sequence length="180" mass="19881">MNKAIKEVGLSRILKYFIFGLWQWVFDLLPYSPLRVWWLRFGDARIGENCVIDKIYFMNLDRTGLSGLILGKDCYLGPLVLLDLAGKITLENQVTIAAKSTILSHHSVGFSDHPLIKFYPKKTFQTTLKSGCVLGVASIILPGITIGKNSLVAAASMVNKDVPDQVMVAGIPALFKKKLA</sequence>
<dbReference type="SUPFAM" id="SSF51161">
    <property type="entry name" value="Trimeric LpxA-like enzymes"/>
    <property type="match status" value="1"/>
</dbReference>
<dbReference type="CDD" id="cd04647">
    <property type="entry name" value="LbH_MAT_like"/>
    <property type="match status" value="1"/>
</dbReference>
<dbReference type="InterPro" id="IPR011004">
    <property type="entry name" value="Trimer_LpxA-like_sf"/>
</dbReference>
<gene>
    <name evidence="3" type="ORF">AUK18_01125</name>
</gene>
<evidence type="ECO:0000313" key="3">
    <source>
        <dbReference type="EMBL" id="OIP03894.1"/>
    </source>
</evidence>
<keyword evidence="2" id="KW-0677">Repeat</keyword>
<dbReference type="GO" id="GO:0016740">
    <property type="term" value="F:transferase activity"/>
    <property type="evidence" value="ECO:0007669"/>
    <property type="project" value="UniProtKB-KW"/>
</dbReference>
<protein>
    <recommendedName>
        <fullName evidence="5">Acetyltransferase</fullName>
    </recommendedName>
</protein>